<sequence length="136" mass="15540">RPGGGGQDEEVKEAPATRKNDGYLIRGNRGEELFRQVLNQKNLTSTANRNVINGWHESWRRHRQRLGQFDEYWISQGKRREDLLNVEDSELVIANFISQLEAEDATNANQANCRSALNSLFQLQGFKKEKINGVAL</sequence>
<protein>
    <submittedName>
        <fullName evidence="2">Uncharacterized protein</fullName>
    </submittedName>
</protein>
<evidence type="ECO:0000313" key="3">
    <source>
        <dbReference type="Proteomes" id="UP000324800"/>
    </source>
</evidence>
<comment type="caution">
    <text evidence="2">The sequence shown here is derived from an EMBL/GenBank/DDBJ whole genome shotgun (WGS) entry which is preliminary data.</text>
</comment>
<dbReference type="EMBL" id="SNRW01002149">
    <property type="protein sequence ID" value="KAA6393763.1"/>
    <property type="molecule type" value="Genomic_DNA"/>
</dbReference>
<dbReference type="Proteomes" id="UP000324800">
    <property type="component" value="Unassembled WGS sequence"/>
</dbReference>
<name>A0A5J4WGI7_9EUKA</name>
<feature type="non-terminal residue" evidence="2">
    <location>
        <position position="1"/>
    </location>
</feature>
<accession>A0A5J4WGI7</accession>
<feature type="compositionally biased region" description="Basic and acidic residues" evidence="1">
    <location>
        <begin position="12"/>
        <end position="21"/>
    </location>
</feature>
<feature type="region of interest" description="Disordered" evidence="1">
    <location>
        <begin position="1"/>
        <end position="22"/>
    </location>
</feature>
<gene>
    <name evidence="2" type="ORF">EZS28_010713</name>
</gene>
<reference evidence="2 3" key="1">
    <citation type="submission" date="2019-03" db="EMBL/GenBank/DDBJ databases">
        <title>Single cell metagenomics reveals metabolic interactions within the superorganism composed of flagellate Streblomastix strix and complex community of Bacteroidetes bacteria on its surface.</title>
        <authorList>
            <person name="Treitli S.C."/>
            <person name="Kolisko M."/>
            <person name="Husnik F."/>
            <person name="Keeling P."/>
            <person name="Hampl V."/>
        </authorList>
    </citation>
    <scope>NUCLEOTIDE SEQUENCE [LARGE SCALE GENOMIC DNA]</scope>
    <source>
        <strain evidence="2">ST1C</strain>
    </source>
</reference>
<evidence type="ECO:0000313" key="2">
    <source>
        <dbReference type="EMBL" id="KAA6393763.1"/>
    </source>
</evidence>
<proteinExistence type="predicted"/>
<organism evidence="2 3">
    <name type="scientific">Streblomastix strix</name>
    <dbReference type="NCBI Taxonomy" id="222440"/>
    <lineage>
        <taxon>Eukaryota</taxon>
        <taxon>Metamonada</taxon>
        <taxon>Preaxostyla</taxon>
        <taxon>Oxymonadida</taxon>
        <taxon>Streblomastigidae</taxon>
        <taxon>Streblomastix</taxon>
    </lineage>
</organism>
<dbReference type="AlphaFoldDB" id="A0A5J4WGI7"/>
<evidence type="ECO:0000256" key="1">
    <source>
        <dbReference type="SAM" id="MobiDB-lite"/>
    </source>
</evidence>